<dbReference type="PANTHER" id="PTHR32119:SF2">
    <property type="entry name" value="OROTIDINE 5'-PHOSPHATE DECARBOXYLASE"/>
    <property type="match status" value="1"/>
</dbReference>
<name>A0A2W2BL03_9HYPH</name>
<evidence type="ECO:0000256" key="2">
    <source>
        <dbReference type="ARBA" id="ARBA00004861"/>
    </source>
</evidence>
<dbReference type="EC" id="4.1.1.23" evidence="7"/>
<feature type="active site" description="For OMPdecase activity" evidence="8">
    <location>
        <position position="62"/>
    </location>
</feature>
<dbReference type="UniPathway" id="UPA00070">
    <property type="reaction ID" value="UER00120"/>
</dbReference>
<dbReference type="GO" id="GO:0044205">
    <property type="term" value="P:'de novo' UMP biosynthetic process"/>
    <property type="evidence" value="ECO:0007669"/>
    <property type="project" value="UniProtKB-UniRule"/>
</dbReference>
<evidence type="ECO:0000313" key="13">
    <source>
        <dbReference type="Proteomes" id="UP000248795"/>
    </source>
</evidence>
<evidence type="ECO:0000256" key="7">
    <source>
        <dbReference type="HAMAP-Rule" id="MF_01200"/>
    </source>
</evidence>
<comment type="catalytic activity">
    <reaction evidence="6 7 10">
        <text>orotidine 5'-phosphate + H(+) = UMP + CO2</text>
        <dbReference type="Rhea" id="RHEA:11596"/>
        <dbReference type="ChEBI" id="CHEBI:15378"/>
        <dbReference type="ChEBI" id="CHEBI:16526"/>
        <dbReference type="ChEBI" id="CHEBI:57538"/>
        <dbReference type="ChEBI" id="CHEBI:57865"/>
        <dbReference type="EC" id="4.1.1.23"/>
    </reaction>
</comment>
<dbReference type="InterPro" id="IPR001754">
    <property type="entry name" value="OMPdeCOase_dom"/>
</dbReference>
<dbReference type="InterPro" id="IPR013785">
    <property type="entry name" value="Aldolase_TIM"/>
</dbReference>
<dbReference type="GO" id="GO:0004590">
    <property type="term" value="F:orotidine-5'-phosphate decarboxylase activity"/>
    <property type="evidence" value="ECO:0007669"/>
    <property type="project" value="UniProtKB-UniRule"/>
</dbReference>
<dbReference type="Pfam" id="PF00215">
    <property type="entry name" value="OMPdecase"/>
    <property type="match status" value="1"/>
</dbReference>
<dbReference type="InterPro" id="IPR047596">
    <property type="entry name" value="OMPdecase_bac"/>
</dbReference>
<dbReference type="GO" id="GO:0006207">
    <property type="term" value="P:'de novo' pyrimidine nucleobase biosynthetic process"/>
    <property type="evidence" value="ECO:0007669"/>
    <property type="project" value="InterPro"/>
</dbReference>
<comment type="subunit">
    <text evidence="7">Homodimer.</text>
</comment>
<sequence length="233" mass="24230">MPANPICVAIDTPDLEKAVALAKTLKPHVGWAKIGMEFFYAHGLAGYTRVAETGLPIFLDLKLHDIPNTVASAMKALMKITPTPGIVNLHATGGLDMMKAAADAVDGRAKLIAVTILTSLSDDDIWAAGFETAKNTEAHARSLAELTKRAGLDGVVCSPHDLVGIRHDLGRDFLTVVPGIRPADAAVQDQKRVATPAAALEAGADILVIGRAITGAADPARAAQDILGTLHAG</sequence>
<keyword evidence="13" id="KW-1185">Reference proteome</keyword>
<dbReference type="InterPro" id="IPR018089">
    <property type="entry name" value="OMPdecase_AS"/>
</dbReference>
<dbReference type="EMBL" id="QKVK01000005">
    <property type="protein sequence ID" value="PZF76587.1"/>
    <property type="molecule type" value="Genomic_DNA"/>
</dbReference>
<dbReference type="HAMAP" id="MF_01200_B">
    <property type="entry name" value="OMPdecase_type1_B"/>
    <property type="match status" value="1"/>
</dbReference>
<feature type="binding site" evidence="7 9">
    <location>
        <position position="210"/>
    </location>
    <ligand>
        <name>substrate</name>
    </ligand>
</feature>
<keyword evidence="3 7" id="KW-0210">Decarboxylase</keyword>
<dbReference type="InterPro" id="IPR011060">
    <property type="entry name" value="RibuloseP-bd_barrel"/>
</dbReference>
<dbReference type="RefSeq" id="WP_111198824.1">
    <property type="nucleotide sequence ID" value="NZ_QKVK01000005.1"/>
</dbReference>
<evidence type="ECO:0000256" key="3">
    <source>
        <dbReference type="ARBA" id="ARBA00022793"/>
    </source>
</evidence>
<evidence type="ECO:0000313" key="12">
    <source>
        <dbReference type="EMBL" id="PZF76587.1"/>
    </source>
</evidence>
<comment type="caution">
    <text evidence="12">The sequence shown here is derived from an EMBL/GenBank/DDBJ whole genome shotgun (WGS) entry which is preliminary data.</text>
</comment>
<protein>
    <recommendedName>
        <fullName evidence="7">Orotidine 5'-phosphate decarboxylase</fullName>
        <ecNumber evidence="7">4.1.1.23</ecNumber>
    </recommendedName>
    <alternativeName>
        <fullName evidence="7">OMP decarboxylase</fullName>
        <shortName evidence="7">OMPDCase</shortName>
        <shortName evidence="7">OMPdecase</shortName>
    </alternativeName>
</protein>
<feature type="active site" description="Proton donor" evidence="7">
    <location>
        <position position="62"/>
    </location>
</feature>
<dbReference type="AlphaFoldDB" id="A0A2W2BL03"/>
<comment type="function">
    <text evidence="1 7">Catalyzes the decarboxylation of orotidine 5'-monophosphate (OMP) to uridine 5'-monophosphate (UMP).</text>
</comment>
<evidence type="ECO:0000256" key="9">
    <source>
        <dbReference type="PIRSR" id="PIRSR614732-2"/>
    </source>
</evidence>
<feature type="domain" description="Orotidine 5'-phosphate decarboxylase" evidence="11">
    <location>
        <begin position="5"/>
        <end position="226"/>
    </location>
</feature>
<keyword evidence="5 7" id="KW-0456">Lyase</keyword>
<evidence type="ECO:0000259" key="11">
    <source>
        <dbReference type="SMART" id="SM00934"/>
    </source>
</evidence>
<accession>A0A2W2BL03</accession>
<dbReference type="PANTHER" id="PTHR32119">
    <property type="entry name" value="OROTIDINE 5'-PHOSPHATE DECARBOXYLASE"/>
    <property type="match status" value="1"/>
</dbReference>
<evidence type="ECO:0000256" key="6">
    <source>
        <dbReference type="ARBA" id="ARBA00049157"/>
    </source>
</evidence>
<dbReference type="GO" id="GO:0005829">
    <property type="term" value="C:cytosol"/>
    <property type="evidence" value="ECO:0007669"/>
    <property type="project" value="TreeGrafter"/>
</dbReference>
<dbReference type="SUPFAM" id="SSF51366">
    <property type="entry name" value="Ribulose-phoshate binding barrel"/>
    <property type="match status" value="1"/>
</dbReference>
<feature type="binding site" evidence="7 9">
    <location>
        <position position="211"/>
    </location>
    <ligand>
        <name>substrate</name>
    </ligand>
</feature>
<dbReference type="SMART" id="SM00934">
    <property type="entry name" value="OMPdecase"/>
    <property type="match status" value="1"/>
</dbReference>
<organism evidence="12 13">
    <name type="scientific">Aestuariivirga litoralis</name>
    <dbReference type="NCBI Taxonomy" id="2650924"/>
    <lineage>
        <taxon>Bacteria</taxon>
        <taxon>Pseudomonadati</taxon>
        <taxon>Pseudomonadota</taxon>
        <taxon>Alphaproteobacteria</taxon>
        <taxon>Hyphomicrobiales</taxon>
        <taxon>Aestuariivirgaceae</taxon>
        <taxon>Aestuariivirga</taxon>
    </lineage>
</organism>
<feature type="binding site" evidence="7 9">
    <location>
        <position position="33"/>
    </location>
    <ligand>
        <name>substrate</name>
    </ligand>
</feature>
<feature type="binding site" evidence="7">
    <location>
        <begin position="60"/>
        <end position="69"/>
    </location>
    <ligand>
        <name>substrate</name>
    </ligand>
</feature>
<feature type="active site" description="For OMPdecase activity" evidence="8">
    <location>
        <position position="60"/>
    </location>
</feature>
<comment type="pathway">
    <text evidence="2 7 10">Pyrimidine metabolism; UMP biosynthesis via de novo pathway; UMP from orotate: step 2/2.</text>
</comment>
<keyword evidence="4 7" id="KW-0665">Pyrimidine biosynthesis</keyword>
<feature type="binding site" evidence="7 9">
    <location>
        <position position="181"/>
    </location>
    <ligand>
        <name>substrate</name>
    </ligand>
</feature>
<feature type="binding site" evidence="7 9">
    <location>
        <position position="11"/>
    </location>
    <ligand>
        <name>substrate</name>
    </ligand>
</feature>
<dbReference type="CDD" id="cd04725">
    <property type="entry name" value="OMP_decarboxylase_like"/>
    <property type="match status" value="1"/>
</dbReference>
<gene>
    <name evidence="7" type="primary">pyrF</name>
    <name evidence="12" type="ORF">DK847_12355</name>
</gene>
<feature type="active site" description="For OMPdecase activity" evidence="8">
    <location>
        <position position="65"/>
    </location>
</feature>
<feature type="binding site" evidence="7 9">
    <location>
        <position position="190"/>
    </location>
    <ligand>
        <name>substrate</name>
    </ligand>
</feature>
<dbReference type="NCBIfam" id="NF001273">
    <property type="entry name" value="PRK00230.1"/>
    <property type="match status" value="1"/>
</dbReference>
<evidence type="ECO:0000256" key="5">
    <source>
        <dbReference type="ARBA" id="ARBA00023239"/>
    </source>
</evidence>
<dbReference type="Gene3D" id="3.20.20.70">
    <property type="entry name" value="Aldolase class I"/>
    <property type="match status" value="1"/>
</dbReference>
<comment type="similarity">
    <text evidence="7">Belongs to the OMP decarboxylase family. Type 1 subfamily.</text>
</comment>
<evidence type="ECO:0000256" key="1">
    <source>
        <dbReference type="ARBA" id="ARBA00002356"/>
    </source>
</evidence>
<evidence type="ECO:0000256" key="10">
    <source>
        <dbReference type="RuleBase" id="RU000512"/>
    </source>
</evidence>
<dbReference type="Proteomes" id="UP000248795">
    <property type="component" value="Unassembled WGS sequence"/>
</dbReference>
<dbReference type="InterPro" id="IPR014732">
    <property type="entry name" value="OMPdecase"/>
</dbReference>
<dbReference type="NCBIfam" id="TIGR01740">
    <property type="entry name" value="pyrF"/>
    <property type="match status" value="1"/>
</dbReference>
<evidence type="ECO:0000256" key="8">
    <source>
        <dbReference type="PIRSR" id="PIRSR614732-1"/>
    </source>
</evidence>
<feature type="binding site" evidence="7 9">
    <location>
        <position position="118"/>
    </location>
    <ligand>
        <name>substrate</name>
    </ligand>
</feature>
<reference evidence="13" key="1">
    <citation type="submission" date="2018-06" db="EMBL/GenBank/DDBJ databases">
        <title>Aestuariibacter litoralis strain KCTC 52945T.</title>
        <authorList>
            <person name="Li X."/>
            <person name="Salam N."/>
            <person name="Li J.-L."/>
            <person name="Chen Y.-M."/>
            <person name="Yang Z.-W."/>
            <person name="Zhang L.-Y."/>
            <person name="Han M.-X."/>
            <person name="Xiao M."/>
            <person name="Li W.-J."/>
        </authorList>
    </citation>
    <scope>NUCLEOTIDE SEQUENCE [LARGE SCALE GENOMIC DNA]</scope>
    <source>
        <strain evidence="13">KCTC 52945</strain>
    </source>
</reference>
<dbReference type="PROSITE" id="PS00156">
    <property type="entry name" value="OMPDECASE"/>
    <property type="match status" value="1"/>
</dbReference>
<proteinExistence type="inferred from homology"/>
<evidence type="ECO:0000256" key="4">
    <source>
        <dbReference type="ARBA" id="ARBA00022975"/>
    </source>
</evidence>